<evidence type="ECO:0000313" key="3">
    <source>
        <dbReference type="Proteomes" id="UP000253729"/>
    </source>
</evidence>
<accession>A0A3F3Q4S9</accession>
<dbReference type="RefSeq" id="XP_026627153.1">
    <property type="nucleotide sequence ID" value="XM_026765971.1"/>
</dbReference>
<evidence type="ECO:0000256" key="1">
    <source>
        <dbReference type="SAM" id="MobiDB-lite"/>
    </source>
</evidence>
<dbReference type="Proteomes" id="UP000253729">
    <property type="component" value="Unassembled WGS sequence"/>
</dbReference>
<protein>
    <submittedName>
        <fullName evidence="2">Uncharacterized protein</fullName>
    </submittedName>
</protein>
<dbReference type="EMBL" id="KZ852044">
    <property type="protein sequence ID" value="RDH34131.1"/>
    <property type="molecule type" value="Genomic_DNA"/>
</dbReference>
<organism evidence="2 3">
    <name type="scientific">Aspergillus welwitschiae</name>
    <dbReference type="NCBI Taxonomy" id="1341132"/>
    <lineage>
        <taxon>Eukaryota</taxon>
        <taxon>Fungi</taxon>
        <taxon>Dikarya</taxon>
        <taxon>Ascomycota</taxon>
        <taxon>Pezizomycotina</taxon>
        <taxon>Eurotiomycetes</taxon>
        <taxon>Eurotiomycetidae</taxon>
        <taxon>Eurotiales</taxon>
        <taxon>Aspergillaceae</taxon>
        <taxon>Aspergillus</taxon>
        <taxon>Aspergillus subgen. Circumdati</taxon>
    </lineage>
</organism>
<feature type="region of interest" description="Disordered" evidence="1">
    <location>
        <begin position="40"/>
        <end position="62"/>
    </location>
</feature>
<dbReference type="GeneID" id="38134327"/>
<gene>
    <name evidence="2" type="ORF">BDQ94DRAFT_142133</name>
</gene>
<keyword evidence="3" id="KW-1185">Reference proteome</keyword>
<reference evidence="2 3" key="1">
    <citation type="submission" date="2018-07" db="EMBL/GenBank/DDBJ databases">
        <title>The genomes of Aspergillus section Nigri reveals drivers in fungal speciation.</title>
        <authorList>
            <consortium name="DOE Joint Genome Institute"/>
            <person name="Vesth T.C."/>
            <person name="Nybo J."/>
            <person name="Theobald S."/>
            <person name="Brandl J."/>
            <person name="Frisvad J.C."/>
            <person name="Nielsen K.F."/>
            <person name="Lyhne E.K."/>
            <person name="Kogle M.E."/>
            <person name="Kuo A."/>
            <person name="Riley R."/>
            <person name="Clum A."/>
            <person name="Nolan M."/>
            <person name="Lipzen A."/>
            <person name="Salamov A."/>
            <person name="Henrissat B."/>
            <person name="Wiebenga A."/>
            <person name="De vries R.P."/>
            <person name="Grigoriev I.V."/>
            <person name="Mortensen U.H."/>
            <person name="Andersen M.R."/>
            <person name="Baker S.E."/>
        </authorList>
    </citation>
    <scope>NUCLEOTIDE SEQUENCE [LARGE SCALE GENOMIC DNA]</scope>
    <source>
        <strain evidence="2 3">CBS 139.54b</strain>
    </source>
</reference>
<proteinExistence type="predicted"/>
<feature type="compositionally biased region" description="Basic and acidic residues" evidence="1">
    <location>
        <begin position="1"/>
        <end position="11"/>
    </location>
</feature>
<dbReference type="AlphaFoldDB" id="A0A3F3Q4S9"/>
<sequence length="98" mass="10725">MHGRRGLDRGGRCHHATVPSGHSHCTYEVSTVPEGLRIYGPGNPRHKTSLKSVQQPSPSRGPLWDIRKLHQVKGLEAPNRIKVLVLGGVLCSTRGCED</sequence>
<evidence type="ECO:0000313" key="2">
    <source>
        <dbReference type="EMBL" id="RDH34131.1"/>
    </source>
</evidence>
<name>A0A3F3Q4S9_9EURO</name>
<feature type="region of interest" description="Disordered" evidence="1">
    <location>
        <begin position="1"/>
        <end position="24"/>
    </location>
</feature>